<evidence type="ECO:0000313" key="3">
    <source>
        <dbReference type="Proteomes" id="UP000008495"/>
    </source>
</evidence>
<dbReference type="AlphaFoldDB" id="K6ULL3"/>
<gene>
    <name evidence="2" type="ORF">AUCHE_05_02510</name>
</gene>
<dbReference type="Pfam" id="PF02464">
    <property type="entry name" value="CinA"/>
    <property type="match status" value="1"/>
</dbReference>
<protein>
    <recommendedName>
        <fullName evidence="1">CinA C-terminal domain-containing protein</fullName>
    </recommendedName>
</protein>
<dbReference type="EMBL" id="BAGZ01000005">
    <property type="protein sequence ID" value="GAB77346.1"/>
    <property type="molecule type" value="Genomic_DNA"/>
</dbReference>
<dbReference type="RefSeq" id="WP_006502098.1">
    <property type="nucleotide sequence ID" value="NZ_BAGZ01000005.1"/>
</dbReference>
<sequence>MTTTGADRSSNVVDDLCLAAQTVATAESLTGGLVVASLIDVPGASAVVRGGMVVYHPDLKVSLAGVDDMLLAVGGSVQSEVAAQLARGARTRFRATWGVGTTGVAGPGVADGNPAGTVFIAVDGPGGTTVRRLELTGGRHRVRLAAVDEVLDLLRECIRQANVR</sequence>
<name>K6ULL3_9MICO</name>
<dbReference type="NCBIfam" id="TIGR00199">
    <property type="entry name" value="PncC_domain"/>
    <property type="match status" value="1"/>
</dbReference>
<evidence type="ECO:0000259" key="1">
    <source>
        <dbReference type="Pfam" id="PF02464"/>
    </source>
</evidence>
<accession>K6ULL3</accession>
<comment type="caution">
    <text evidence="2">The sequence shown here is derived from an EMBL/GenBank/DDBJ whole genome shotgun (WGS) entry which is preliminary data.</text>
</comment>
<dbReference type="STRING" id="100225.SAMN05421595_1174"/>
<keyword evidence="3" id="KW-1185">Reference proteome</keyword>
<feature type="domain" description="CinA C-terminal" evidence="1">
    <location>
        <begin position="10"/>
        <end position="157"/>
    </location>
</feature>
<organism evidence="2 3">
    <name type="scientific">Austwickia chelonae NBRC 105200</name>
    <dbReference type="NCBI Taxonomy" id="1184607"/>
    <lineage>
        <taxon>Bacteria</taxon>
        <taxon>Bacillati</taxon>
        <taxon>Actinomycetota</taxon>
        <taxon>Actinomycetes</taxon>
        <taxon>Micrococcales</taxon>
        <taxon>Dermatophilaceae</taxon>
        <taxon>Austwickia</taxon>
    </lineage>
</organism>
<dbReference type="Proteomes" id="UP000008495">
    <property type="component" value="Unassembled WGS sequence"/>
</dbReference>
<dbReference type="Gene3D" id="3.90.950.20">
    <property type="entry name" value="CinA-like"/>
    <property type="match status" value="1"/>
</dbReference>
<dbReference type="InterPro" id="IPR008136">
    <property type="entry name" value="CinA_C"/>
</dbReference>
<evidence type="ECO:0000313" key="2">
    <source>
        <dbReference type="EMBL" id="GAB77346.1"/>
    </source>
</evidence>
<dbReference type="OrthoDB" id="1253990at2"/>
<reference evidence="2 3" key="1">
    <citation type="submission" date="2012-08" db="EMBL/GenBank/DDBJ databases">
        <title>Whole genome shotgun sequence of Austwickia chelonae NBRC 105200.</title>
        <authorList>
            <person name="Yoshida I."/>
            <person name="Hosoyama A."/>
            <person name="Tsuchikane K."/>
            <person name="Katsumata H."/>
            <person name="Ando Y."/>
            <person name="Ohji S."/>
            <person name="Hamada M."/>
            <person name="Tamura T."/>
            <person name="Yamazoe A."/>
            <person name="Yamazaki S."/>
            <person name="Fujita N."/>
        </authorList>
    </citation>
    <scope>NUCLEOTIDE SEQUENCE [LARGE SCALE GENOMIC DNA]</scope>
    <source>
        <strain evidence="2 3">NBRC 105200</strain>
    </source>
</reference>
<dbReference type="SUPFAM" id="SSF142433">
    <property type="entry name" value="CinA-like"/>
    <property type="match status" value="1"/>
</dbReference>
<dbReference type="InterPro" id="IPR036653">
    <property type="entry name" value="CinA-like_C"/>
</dbReference>
<dbReference type="eggNOG" id="COG1546">
    <property type="taxonomic scope" value="Bacteria"/>
</dbReference>
<proteinExistence type="predicted"/>